<accession>A0ABS4KKP4</accession>
<dbReference type="Pfam" id="PF12704">
    <property type="entry name" value="MacB_PCD"/>
    <property type="match status" value="1"/>
</dbReference>
<evidence type="ECO:0000259" key="9">
    <source>
        <dbReference type="Pfam" id="PF12704"/>
    </source>
</evidence>
<evidence type="ECO:0000256" key="4">
    <source>
        <dbReference type="ARBA" id="ARBA00022989"/>
    </source>
</evidence>
<evidence type="ECO:0000256" key="3">
    <source>
        <dbReference type="ARBA" id="ARBA00022692"/>
    </source>
</evidence>
<sequence>MLVFENIRLALSSIKSNKMRSFLTMLGIIIGISSVIAIASLGETSRAVIAKEFEAFGKNRVVIYMPYSEEMRDSDFFTLEDIEYIKTRFGDDIEYLAPSASSSSDISRGRKTGRVNISGVADGYEKMVNMNIIRGRFLTNSDVKSRRPVAVVDKRMAENIFGSIDVVGQTIRVSLDSVPTDVMISGVYEAEPSIFDSMMTSDSTTMYMPYTMFPSQINYMGMIDMKINEEKSSIEVGNQIANILARSKGREPGFYMMETTAGQQGSIDSILGTLSMAIGAIAAISLLVGGIGIMNIMLVSVTERTREIGIRKSLGARRKDILFQFLIEAMIVSATGGIIGTTIGVAISSSISLFLKIPPVISPAIVVIAVVFSAVVGMFFGLYPANRAAKLDPIEALRYE</sequence>
<evidence type="ECO:0000256" key="2">
    <source>
        <dbReference type="ARBA" id="ARBA00022475"/>
    </source>
</evidence>
<feature type="domain" description="ABC3 transporter permease C-terminal" evidence="8">
    <location>
        <begin position="280"/>
        <end position="393"/>
    </location>
</feature>
<evidence type="ECO:0000256" key="7">
    <source>
        <dbReference type="SAM" id="Phobius"/>
    </source>
</evidence>
<comment type="subcellular location">
    <subcellularLocation>
        <location evidence="1">Cell membrane</location>
        <topology evidence="1">Multi-pass membrane protein</topology>
    </subcellularLocation>
</comment>
<dbReference type="PANTHER" id="PTHR30572:SF4">
    <property type="entry name" value="ABC TRANSPORTER PERMEASE YTRF"/>
    <property type="match status" value="1"/>
</dbReference>
<comment type="similarity">
    <text evidence="6">Belongs to the ABC-4 integral membrane protein family.</text>
</comment>
<protein>
    <submittedName>
        <fullName evidence="10">ABC transport system permease protein</fullName>
    </submittedName>
</protein>
<feature type="transmembrane region" description="Helical" evidence="7">
    <location>
        <begin position="322"/>
        <end position="348"/>
    </location>
</feature>
<keyword evidence="4 7" id="KW-1133">Transmembrane helix</keyword>
<evidence type="ECO:0000313" key="11">
    <source>
        <dbReference type="Proteomes" id="UP001314903"/>
    </source>
</evidence>
<dbReference type="Pfam" id="PF02687">
    <property type="entry name" value="FtsX"/>
    <property type="match status" value="1"/>
</dbReference>
<evidence type="ECO:0000256" key="6">
    <source>
        <dbReference type="ARBA" id="ARBA00038076"/>
    </source>
</evidence>
<keyword evidence="11" id="KW-1185">Reference proteome</keyword>
<dbReference type="InterPro" id="IPR025857">
    <property type="entry name" value="MacB_PCD"/>
</dbReference>
<keyword evidence="3 7" id="KW-0812">Transmembrane</keyword>
<organism evidence="10 11">
    <name type="scientific">Acetoanaerobium pronyense</name>
    <dbReference type="NCBI Taxonomy" id="1482736"/>
    <lineage>
        <taxon>Bacteria</taxon>
        <taxon>Bacillati</taxon>
        <taxon>Bacillota</taxon>
        <taxon>Clostridia</taxon>
        <taxon>Peptostreptococcales</taxon>
        <taxon>Filifactoraceae</taxon>
        <taxon>Acetoanaerobium</taxon>
    </lineage>
</organism>
<dbReference type="RefSeq" id="WP_245330862.1">
    <property type="nucleotide sequence ID" value="NZ_JAGGLI010000026.1"/>
</dbReference>
<evidence type="ECO:0000259" key="8">
    <source>
        <dbReference type="Pfam" id="PF02687"/>
    </source>
</evidence>
<dbReference type="Proteomes" id="UP001314903">
    <property type="component" value="Unassembled WGS sequence"/>
</dbReference>
<comment type="caution">
    <text evidence="10">The sequence shown here is derived from an EMBL/GenBank/DDBJ whole genome shotgun (WGS) entry which is preliminary data.</text>
</comment>
<feature type="domain" description="MacB-like periplasmic core" evidence="9">
    <location>
        <begin position="21"/>
        <end position="242"/>
    </location>
</feature>
<keyword evidence="5 7" id="KW-0472">Membrane</keyword>
<proteinExistence type="inferred from homology"/>
<dbReference type="InterPro" id="IPR003838">
    <property type="entry name" value="ABC3_permease_C"/>
</dbReference>
<evidence type="ECO:0000256" key="1">
    <source>
        <dbReference type="ARBA" id="ARBA00004651"/>
    </source>
</evidence>
<evidence type="ECO:0000313" key="10">
    <source>
        <dbReference type="EMBL" id="MBP2028325.1"/>
    </source>
</evidence>
<feature type="transmembrane region" description="Helical" evidence="7">
    <location>
        <begin position="21"/>
        <end position="42"/>
    </location>
</feature>
<keyword evidence="2" id="KW-1003">Cell membrane</keyword>
<feature type="transmembrane region" description="Helical" evidence="7">
    <location>
        <begin position="360"/>
        <end position="383"/>
    </location>
</feature>
<dbReference type="EMBL" id="JAGGLI010000026">
    <property type="protein sequence ID" value="MBP2028325.1"/>
    <property type="molecule type" value="Genomic_DNA"/>
</dbReference>
<feature type="transmembrane region" description="Helical" evidence="7">
    <location>
        <begin position="276"/>
        <end position="301"/>
    </location>
</feature>
<evidence type="ECO:0000256" key="5">
    <source>
        <dbReference type="ARBA" id="ARBA00023136"/>
    </source>
</evidence>
<dbReference type="InterPro" id="IPR050250">
    <property type="entry name" value="Macrolide_Exporter_MacB"/>
</dbReference>
<gene>
    <name evidence="10" type="ORF">J2Z35_002126</name>
</gene>
<dbReference type="PANTHER" id="PTHR30572">
    <property type="entry name" value="MEMBRANE COMPONENT OF TRANSPORTER-RELATED"/>
    <property type="match status" value="1"/>
</dbReference>
<name>A0ABS4KKP4_9FIRM</name>
<reference evidence="10 11" key="1">
    <citation type="submission" date="2021-03" db="EMBL/GenBank/DDBJ databases">
        <title>Genomic Encyclopedia of Type Strains, Phase IV (KMG-IV): sequencing the most valuable type-strain genomes for metagenomic binning, comparative biology and taxonomic classification.</title>
        <authorList>
            <person name="Goeker M."/>
        </authorList>
    </citation>
    <scope>NUCLEOTIDE SEQUENCE [LARGE SCALE GENOMIC DNA]</scope>
    <source>
        <strain evidence="10 11">DSM 27512</strain>
    </source>
</reference>